<feature type="domain" description="Tyr recombinase" evidence="5">
    <location>
        <begin position="128"/>
        <end position="329"/>
    </location>
</feature>
<keyword evidence="3" id="KW-0233">DNA recombination</keyword>
<evidence type="ECO:0000313" key="8">
    <source>
        <dbReference type="Proteomes" id="UP000010366"/>
    </source>
</evidence>
<dbReference type="RefSeq" id="WP_015158515.1">
    <property type="nucleotide sequence ID" value="NC_019697.1"/>
</dbReference>
<dbReference type="PATRIC" id="fig|1173020.3.peg.1279"/>
<name>K9UBY7_CHAP6</name>
<dbReference type="Gene3D" id="1.10.443.10">
    <property type="entry name" value="Intergrase catalytic core"/>
    <property type="match status" value="1"/>
</dbReference>
<dbReference type="HOGENOM" id="CLU_027562_9_6_3"/>
<dbReference type="InterPro" id="IPR004107">
    <property type="entry name" value="Integrase_SAM-like_N"/>
</dbReference>
<dbReference type="GO" id="GO:0006310">
    <property type="term" value="P:DNA recombination"/>
    <property type="evidence" value="ECO:0007669"/>
    <property type="project" value="UniProtKB-KW"/>
</dbReference>
<dbReference type="AlphaFoldDB" id="K9UBY7"/>
<evidence type="ECO:0000259" key="5">
    <source>
        <dbReference type="PROSITE" id="PS51898"/>
    </source>
</evidence>
<evidence type="ECO:0000259" key="6">
    <source>
        <dbReference type="PROSITE" id="PS51900"/>
    </source>
</evidence>
<reference evidence="7 8" key="1">
    <citation type="submission" date="2012-05" db="EMBL/GenBank/DDBJ databases">
        <title>Finished chromosome of genome of Chamaesiphon sp. PCC 6605.</title>
        <authorList>
            <consortium name="US DOE Joint Genome Institute"/>
            <person name="Gugger M."/>
            <person name="Coursin T."/>
            <person name="Rippka R."/>
            <person name="Tandeau De Marsac N."/>
            <person name="Huntemann M."/>
            <person name="Wei C.-L."/>
            <person name="Han J."/>
            <person name="Detter J.C."/>
            <person name="Han C."/>
            <person name="Tapia R."/>
            <person name="Chen A."/>
            <person name="Kyrpides N."/>
            <person name="Mavromatis K."/>
            <person name="Markowitz V."/>
            <person name="Szeto E."/>
            <person name="Ivanova N."/>
            <person name="Pagani I."/>
            <person name="Pati A."/>
            <person name="Goodwin L."/>
            <person name="Nordberg H.P."/>
            <person name="Cantor M.N."/>
            <person name="Hua S.X."/>
            <person name="Woyke T."/>
            <person name="Kerfeld C.A."/>
        </authorList>
    </citation>
    <scope>NUCLEOTIDE SEQUENCE [LARGE SCALE GENOMIC DNA]</scope>
    <source>
        <strain evidence="8">ATCC 27169 / PCC 6605</strain>
    </source>
</reference>
<keyword evidence="8" id="KW-1185">Reference proteome</keyword>
<dbReference type="GO" id="GO:0003677">
    <property type="term" value="F:DNA binding"/>
    <property type="evidence" value="ECO:0007669"/>
    <property type="project" value="UniProtKB-UniRule"/>
</dbReference>
<dbReference type="InterPro" id="IPR011010">
    <property type="entry name" value="DNA_brk_join_enz"/>
</dbReference>
<evidence type="ECO:0000256" key="2">
    <source>
        <dbReference type="ARBA" id="ARBA00023125"/>
    </source>
</evidence>
<dbReference type="InterPro" id="IPR044068">
    <property type="entry name" value="CB"/>
</dbReference>
<dbReference type="PROSITE" id="PS51898">
    <property type="entry name" value="TYR_RECOMBINASE"/>
    <property type="match status" value="1"/>
</dbReference>
<accession>K9UBY7</accession>
<dbReference type="Gene3D" id="1.10.150.130">
    <property type="match status" value="1"/>
</dbReference>
<dbReference type="PANTHER" id="PTHR30349:SF81">
    <property type="entry name" value="TYROSINE RECOMBINASE XERC"/>
    <property type="match status" value="1"/>
</dbReference>
<dbReference type="InterPro" id="IPR013762">
    <property type="entry name" value="Integrase-like_cat_sf"/>
</dbReference>
<keyword evidence="2 4" id="KW-0238">DNA-binding</keyword>
<dbReference type="KEGG" id="cmp:Cha6605_1095"/>
<gene>
    <name evidence="7" type="ORF">Cha6605_1095</name>
</gene>
<dbReference type="EMBL" id="CP003600">
    <property type="protein sequence ID" value="AFY92325.1"/>
    <property type="molecule type" value="Genomic_DNA"/>
</dbReference>
<dbReference type="GO" id="GO:0015074">
    <property type="term" value="P:DNA integration"/>
    <property type="evidence" value="ECO:0007669"/>
    <property type="project" value="UniProtKB-KW"/>
</dbReference>
<dbReference type="Pfam" id="PF13495">
    <property type="entry name" value="Phage_int_SAM_4"/>
    <property type="match status" value="1"/>
</dbReference>
<evidence type="ECO:0000256" key="1">
    <source>
        <dbReference type="ARBA" id="ARBA00022908"/>
    </source>
</evidence>
<feature type="domain" description="Core-binding (CB)" evidence="6">
    <location>
        <begin position="15"/>
        <end position="104"/>
    </location>
</feature>
<evidence type="ECO:0000313" key="7">
    <source>
        <dbReference type="EMBL" id="AFY92325.1"/>
    </source>
</evidence>
<protein>
    <submittedName>
        <fullName evidence="7">Site-specific recombinase XerD</fullName>
    </submittedName>
</protein>
<evidence type="ECO:0000256" key="3">
    <source>
        <dbReference type="ARBA" id="ARBA00023172"/>
    </source>
</evidence>
<dbReference type="PROSITE" id="PS51900">
    <property type="entry name" value="CB"/>
    <property type="match status" value="1"/>
</dbReference>
<keyword evidence="1" id="KW-0229">DNA integration</keyword>
<proteinExistence type="predicted"/>
<organism evidence="7 8">
    <name type="scientific">Chamaesiphon minutus (strain ATCC 27169 / PCC 6605)</name>
    <dbReference type="NCBI Taxonomy" id="1173020"/>
    <lineage>
        <taxon>Bacteria</taxon>
        <taxon>Bacillati</taxon>
        <taxon>Cyanobacteriota</taxon>
        <taxon>Cyanophyceae</taxon>
        <taxon>Gomontiellales</taxon>
        <taxon>Chamaesiphonaceae</taxon>
        <taxon>Chamaesiphon</taxon>
    </lineage>
</organism>
<dbReference type="InterPro" id="IPR002104">
    <property type="entry name" value="Integrase_catalytic"/>
</dbReference>
<dbReference type="InterPro" id="IPR050090">
    <property type="entry name" value="Tyrosine_recombinase_XerCD"/>
</dbReference>
<sequence>MVTTTEQQTPAVVEIDCDELISVFTNFLQFDVANGGASGDTIVTYWTQVKQYLDWCRHNQLDPRAATRETIKIYRWWLAEQRGYKPNTIAVKLTAVSRLYDAAVEYGLMGGNPAWGVKPPTESIDPAAKITYLEQDEATVLLKSVAQPLGGIDTPTPLKNLRDKLLLGVMTLEGTRTVEMHRLNIGDVVRQGERVGVKVSSKRHMRVVPLTPQLAQLMEAYLTARRAAGFDAMVDSPLLVNLSNFGRGERLSRRGIRQVVDKYLQATNLKYMEGRTLSAHSLRHTAGTLALRNGATLRQVQDLLGHADPRTTAIYAHVGDRWENNPALKVGIDLL</sequence>
<dbReference type="PANTHER" id="PTHR30349">
    <property type="entry name" value="PHAGE INTEGRASE-RELATED"/>
    <property type="match status" value="1"/>
</dbReference>
<dbReference type="STRING" id="1173020.Cha6605_1095"/>
<dbReference type="eggNOG" id="COG4974">
    <property type="taxonomic scope" value="Bacteria"/>
</dbReference>
<dbReference type="Pfam" id="PF00589">
    <property type="entry name" value="Phage_integrase"/>
    <property type="match status" value="1"/>
</dbReference>
<dbReference type="InterPro" id="IPR010998">
    <property type="entry name" value="Integrase_recombinase_N"/>
</dbReference>
<dbReference type="Proteomes" id="UP000010366">
    <property type="component" value="Chromosome"/>
</dbReference>
<evidence type="ECO:0000256" key="4">
    <source>
        <dbReference type="PROSITE-ProRule" id="PRU01248"/>
    </source>
</evidence>
<dbReference type="OrthoDB" id="504361at2"/>
<dbReference type="SUPFAM" id="SSF56349">
    <property type="entry name" value="DNA breaking-rejoining enzymes"/>
    <property type="match status" value="1"/>
</dbReference>